<comment type="caution">
    <text evidence="3">The sequence shown here is derived from an EMBL/GenBank/DDBJ whole genome shotgun (WGS) entry which is preliminary data.</text>
</comment>
<keyword evidence="3" id="KW-0456">Lyase</keyword>
<dbReference type="GO" id="GO:0019450">
    <property type="term" value="P:L-cysteine catabolic process to pyruvate"/>
    <property type="evidence" value="ECO:0007669"/>
    <property type="project" value="TreeGrafter"/>
</dbReference>
<evidence type="ECO:0000256" key="1">
    <source>
        <dbReference type="HAMAP-Rule" id="MF_01845"/>
    </source>
</evidence>
<feature type="domain" description="Serine dehydratase-like alpha subunit" evidence="2">
    <location>
        <begin position="89"/>
        <end position="421"/>
    </location>
</feature>
<dbReference type="EMBL" id="JAHXRF010000004">
    <property type="protein sequence ID" value="MBW4865176.1"/>
    <property type="molecule type" value="Genomic_DNA"/>
</dbReference>
<dbReference type="Proteomes" id="UP001196873">
    <property type="component" value="Unassembled WGS sequence"/>
</dbReference>
<dbReference type="GeneID" id="78498371"/>
<reference evidence="3" key="1">
    <citation type="submission" date="2021-07" db="EMBL/GenBank/DDBJ databases">
        <title>Genomic diversity and antimicrobial resistance of Prevotella spp. isolated from chronic lung disease airways.</title>
        <authorList>
            <person name="Webb K.A."/>
            <person name="Olagoke O.S."/>
            <person name="Baird T."/>
            <person name="Neill J."/>
            <person name="Pham A."/>
            <person name="Wells T.J."/>
            <person name="Ramsay K.A."/>
            <person name="Bell S.C."/>
            <person name="Sarovich D.S."/>
            <person name="Price E.P."/>
        </authorList>
    </citation>
    <scope>NUCLEOTIDE SEQUENCE</scope>
    <source>
        <strain evidence="3">SCHI0047.S.3</strain>
    </source>
</reference>
<evidence type="ECO:0000313" key="3">
    <source>
        <dbReference type="EMBL" id="MBW4865176.1"/>
    </source>
</evidence>
<dbReference type="InterPro" id="IPR021144">
    <property type="entry name" value="UPF0597"/>
</dbReference>
<dbReference type="InterPro" id="IPR005130">
    <property type="entry name" value="Ser_deHydtase-like_asu"/>
</dbReference>
<dbReference type="HAMAP" id="MF_01845">
    <property type="entry name" value="UPF0597"/>
    <property type="match status" value="1"/>
</dbReference>
<proteinExistence type="inferred from homology"/>
<accession>A0AAW4NJF5</accession>
<organism evidence="3 4">
    <name type="scientific">Segatella salivae</name>
    <dbReference type="NCBI Taxonomy" id="228604"/>
    <lineage>
        <taxon>Bacteria</taxon>
        <taxon>Pseudomonadati</taxon>
        <taxon>Bacteroidota</taxon>
        <taxon>Bacteroidia</taxon>
        <taxon>Bacteroidales</taxon>
        <taxon>Prevotellaceae</taxon>
        <taxon>Segatella</taxon>
    </lineage>
</organism>
<dbReference type="PANTHER" id="PTHR30501:SF2">
    <property type="entry name" value="UPF0597 PROTEIN YHAM"/>
    <property type="match status" value="1"/>
</dbReference>
<evidence type="ECO:0000259" key="2">
    <source>
        <dbReference type="Pfam" id="PF03313"/>
    </source>
</evidence>
<name>A0AAW4NJF5_9BACT</name>
<protein>
    <recommendedName>
        <fullName evidence="1">UPF0597 protein KZY68_03895</fullName>
    </recommendedName>
</protein>
<dbReference type="Pfam" id="PF03313">
    <property type="entry name" value="SDH_alpha"/>
    <property type="match status" value="1"/>
</dbReference>
<comment type="similarity">
    <text evidence="1">Belongs to the UPF0597 family.</text>
</comment>
<sequence>MLENETRKAILDLINREVVPAVGCTEPMSVALCTAKATELLGCKPTHIKVLLSANILKNAMGVGIPGTGMIGLPIAVSLGSLIGKSAYQLEVIKDLTPESLAAGKQFVAENRICIGLKENNTEKLYVEVTVESEGHQATTIISGAHTCFVFASKDDEVLFDKRHKSGDESEENDIQLNMKLVWDFAMTSPINELSFILKTKEYNLRAAQESRKGNYGHCLGKTMDRPLSHGIFGNSIFSHIIATTASACDARMGGAMIPVMSNSGSGNQGICATNPVAIYAEENENTEEELIRALTLSHLTAIYIKQSLGKLSALCGCVVASIGSSCGITYLMGGTYQDVCHAVKNMIANLTGMICDGAKPSCSLKICSGVSTALLSALLAREGRHVTAAEGIIDECVDRSIHNLTSIGKEAMCTTDDMVLRIMTSKQGC</sequence>
<gene>
    <name evidence="3" type="ORF">KZY68_03895</name>
</gene>
<dbReference type="AlphaFoldDB" id="A0AAW4NJF5"/>
<dbReference type="GO" id="GO:0080146">
    <property type="term" value="F:L-cysteine desulfhydrase activity"/>
    <property type="evidence" value="ECO:0007669"/>
    <property type="project" value="TreeGrafter"/>
</dbReference>
<evidence type="ECO:0000313" key="4">
    <source>
        <dbReference type="Proteomes" id="UP001196873"/>
    </source>
</evidence>
<dbReference type="PIRSF" id="PIRSF006054">
    <property type="entry name" value="UCP006054"/>
    <property type="match status" value="1"/>
</dbReference>
<dbReference type="PANTHER" id="PTHR30501">
    <property type="entry name" value="UPF0597 PROTEIN YHAM"/>
    <property type="match status" value="1"/>
</dbReference>
<dbReference type="RefSeq" id="WP_007135067.1">
    <property type="nucleotide sequence ID" value="NZ_CABKPN010000001.1"/>
</dbReference>